<dbReference type="EMBL" id="QJHK01000002">
    <property type="protein sequence ID" value="PXY42271.1"/>
    <property type="molecule type" value="Genomic_DNA"/>
</dbReference>
<gene>
    <name evidence="1" type="ORF">DMB65_03305</name>
</gene>
<organism evidence="1 2">
    <name type="scientific">Flavobacterium cheongpyeongense</name>
    <dbReference type="NCBI Taxonomy" id="2212651"/>
    <lineage>
        <taxon>Bacteria</taxon>
        <taxon>Pseudomonadati</taxon>
        <taxon>Bacteroidota</taxon>
        <taxon>Flavobacteriia</taxon>
        <taxon>Flavobacteriales</taxon>
        <taxon>Flavobacteriaceae</taxon>
        <taxon>Flavobacterium</taxon>
    </lineage>
</organism>
<dbReference type="RefSeq" id="WP_110305243.1">
    <property type="nucleotide sequence ID" value="NZ_QJHK01000002.1"/>
</dbReference>
<dbReference type="PROSITE" id="PS51257">
    <property type="entry name" value="PROKAR_LIPOPROTEIN"/>
    <property type="match status" value="1"/>
</dbReference>
<comment type="caution">
    <text evidence="1">The sequence shown here is derived from an EMBL/GenBank/DDBJ whole genome shotgun (WGS) entry which is preliminary data.</text>
</comment>
<reference evidence="1 2" key="1">
    <citation type="submission" date="2018-05" db="EMBL/GenBank/DDBJ databases">
        <title>Flavobacterium sp. strain IMCC34759, incomplete genome.</title>
        <authorList>
            <person name="Joung Y."/>
            <person name="Cho J."/>
        </authorList>
    </citation>
    <scope>NUCLEOTIDE SEQUENCE [LARGE SCALE GENOMIC DNA]</scope>
    <source>
        <strain evidence="1 2">IMCC34759</strain>
    </source>
</reference>
<proteinExistence type="predicted"/>
<dbReference type="Proteomes" id="UP000247903">
    <property type="component" value="Unassembled WGS sequence"/>
</dbReference>
<sequence length="384" mass="42283">MIKTRTITALILLTITAIFIGCSKDDSVNPNPNQNSINLEDAKLNNFRLFGITPVSINITQPSIVNNKETVFGKIDIVVPNTVSLNGIASSITSNELNLSKFAILPGNSTMLNYETQNHVHTIVNVLDNSQELLHYTVNIKKEVTPTPSTLTVVDFKFEKSKNPQLPNDVTIERRFNDANSSQAIYLFVPKGTNFSSLVPTATFDAEEVFYTQDSSIPLSDVNTPYPIVPTSFDFAYPKSFIIVLRDNVNNRLKWVDVFVDVKDPVEFANAAITTNITASSSSTFIAGITTWKNVGNHKLNLQSGTTYENLIPNTTSNLITSNMFFIGNSLPNQSDNVSVRVIGNLPVGTYKTTAVFYTKFTGHDAINDLVKPAKMNITANITN</sequence>
<keyword evidence="2" id="KW-1185">Reference proteome</keyword>
<evidence type="ECO:0000313" key="1">
    <source>
        <dbReference type="EMBL" id="PXY42271.1"/>
    </source>
</evidence>
<dbReference type="OrthoDB" id="1429018at2"/>
<protein>
    <submittedName>
        <fullName evidence="1">Uncharacterized protein</fullName>
    </submittedName>
</protein>
<accession>A0A2V4BTG5</accession>
<name>A0A2V4BTG5_9FLAO</name>
<dbReference type="AlphaFoldDB" id="A0A2V4BTG5"/>
<evidence type="ECO:0000313" key="2">
    <source>
        <dbReference type="Proteomes" id="UP000247903"/>
    </source>
</evidence>